<dbReference type="GO" id="GO:0016747">
    <property type="term" value="F:acyltransferase activity, transferring groups other than amino-acyl groups"/>
    <property type="evidence" value="ECO:0007669"/>
    <property type="project" value="InterPro"/>
</dbReference>
<dbReference type="Pfam" id="PF01757">
    <property type="entry name" value="Acyl_transf_3"/>
    <property type="match status" value="1"/>
</dbReference>
<feature type="transmembrane region" description="Helical" evidence="1">
    <location>
        <begin position="263"/>
        <end position="281"/>
    </location>
</feature>
<keyword evidence="4" id="KW-1185">Reference proteome</keyword>
<evidence type="ECO:0000256" key="1">
    <source>
        <dbReference type="SAM" id="Phobius"/>
    </source>
</evidence>
<organism evidence="3 4">
    <name type="scientific">Dyadobacter pollutisoli</name>
    <dbReference type="NCBI Taxonomy" id="2910158"/>
    <lineage>
        <taxon>Bacteria</taxon>
        <taxon>Pseudomonadati</taxon>
        <taxon>Bacteroidota</taxon>
        <taxon>Cytophagia</taxon>
        <taxon>Cytophagales</taxon>
        <taxon>Spirosomataceae</taxon>
        <taxon>Dyadobacter</taxon>
    </lineage>
</organism>
<dbReference type="GO" id="GO:0000271">
    <property type="term" value="P:polysaccharide biosynthetic process"/>
    <property type="evidence" value="ECO:0007669"/>
    <property type="project" value="TreeGrafter"/>
</dbReference>
<dbReference type="AlphaFoldDB" id="A0A9E8SIE6"/>
<name>A0A9E8SIE6_9BACT</name>
<keyword evidence="1" id="KW-0472">Membrane</keyword>
<feature type="transmembrane region" description="Helical" evidence="1">
    <location>
        <begin position="223"/>
        <end position="243"/>
    </location>
</feature>
<gene>
    <name evidence="3" type="ORF">ON006_18090</name>
</gene>
<dbReference type="InterPro" id="IPR050879">
    <property type="entry name" value="Acyltransferase_3"/>
</dbReference>
<feature type="transmembrane region" description="Helical" evidence="1">
    <location>
        <begin position="79"/>
        <end position="100"/>
    </location>
</feature>
<accession>A0A9E8SIE6</accession>
<dbReference type="InterPro" id="IPR002656">
    <property type="entry name" value="Acyl_transf_3_dom"/>
</dbReference>
<sequence length="373" mass="42971">MKSTSQGHIIQLDGVRFIAVGLVLLDHLFVEINVIPFGALGVTIFFVLSGFLISRILLKSKEKTEGTPGGFKKYLRKFLIRRTIRIFPVYYLIIVLLFVFDVPPVREKLGWLALYATNIYMASHKTWLGSVDHLWSLAVEEQVYLFFPFLIFFIPKKKLIPVLGMLGALGIAFRFIYFFSVKDFGADNWIVTYVSTPACFDSFALGGLMAWLQLYKNETFVRLFNKSWPVVIAMLGWILLQFWSKSFDQKYNISFVVLDRTVSSIFGFFLIGRAVMGYNGWMASFLENPVSVYLGKISYGLYLYHNFVYNHFHSGPMHPTVRLFRKIYQYVPDLKGNIAFEALIVVSLTIAVASVSWYFFEKPINALKDKYAY</sequence>
<reference evidence="3" key="1">
    <citation type="submission" date="2022-11" db="EMBL/GenBank/DDBJ databases">
        <title>Dyadobacter pollutisoli sp. nov., isolated from plastic dumped soil.</title>
        <authorList>
            <person name="Kim J.M."/>
            <person name="Kim K.R."/>
            <person name="Lee J.K."/>
            <person name="Hao L."/>
            <person name="Jeon C.O."/>
        </authorList>
    </citation>
    <scope>NUCLEOTIDE SEQUENCE</scope>
    <source>
        <strain evidence="3">U1</strain>
    </source>
</reference>
<feature type="transmembrane region" description="Helical" evidence="1">
    <location>
        <begin position="159"/>
        <end position="178"/>
    </location>
</feature>
<dbReference type="PANTHER" id="PTHR23028:SF53">
    <property type="entry name" value="ACYL_TRANSF_3 DOMAIN-CONTAINING PROTEIN"/>
    <property type="match status" value="1"/>
</dbReference>
<evidence type="ECO:0000259" key="2">
    <source>
        <dbReference type="Pfam" id="PF01757"/>
    </source>
</evidence>
<keyword evidence="1" id="KW-0812">Transmembrane</keyword>
<dbReference type="EMBL" id="CP112998">
    <property type="protein sequence ID" value="WAC09663.1"/>
    <property type="molecule type" value="Genomic_DNA"/>
</dbReference>
<feature type="transmembrane region" description="Helical" evidence="1">
    <location>
        <begin position="338"/>
        <end position="360"/>
    </location>
</feature>
<dbReference type="GO" id="GO:0016020">
    <property type="term" value="C:membrane"/>
    <property type="evidence" value="ECO:0007669"/>
    <property type="project" value="TreeGrafter"/>
</dbReference>
<dbReference type="RefSeq" id="WP_244820778.1">
    <property type="nucleotide sequence ID" value="NZ_CP112998.1"/>
</dbReference>
<feature type="transmembrane region" description="Helical" evidence="1">
    <location>
        <begin position="12"/>
        <end position="29"/>
    </location>
</feature>
<keyword evidence="1" id="KW-1133">Transmembrane helix</keyword>
<keyword evidence="3" id="KW-0808">Transferase</keyword>
<feature type="transmembrane region" description="Helical" evidence="1">
    <location>
        <begin position="190"/>
        <end position="211"/>
    </location>
</feature>
<evidence type="ECO:0000313" key="3">
    <source>
        <dbReference type="EMBL" id="WAC09663.1"/>
    </source>
</evidence>
<dbReference type="KEGG" id="dpf:ON006_18090"/>
<protein>
    <submittedName>
        <fullName evidence="3">Acyltransferase</fullName>
    </submittedName>
</protein>
<feature type="transmembrane region" description="Helical" evidence="1">
    <location>
        <begin position="35"/>
        <end position="58"/>
    </location>
</feature>
<dbReference type="Proteomes" id="UP001164653">
    <property type="component" value="Chromosome"/>
</dbReference>
<keyword evidence="3" id="KW-0012">Acyltransferase</keyword>
<dbReference type="PANTHER" id="PTHR23028">
    <property type="entry name" value="ACETYLTRANSFERASE"/>
    <property type="match status" value="1"/>
</dbReference>
<evidence type="ECO:0000313" key="4">
    <source>
        <dbReference type="Proteomes" id="UP001164653"/>
    </source>
</evidence>
<proteinExistence type="predicted"/>
<feature type="domain" description="Acyltransferase 3" evidence="2">
    <location>
        <begin position="10"/>
        <end position="352"/>
    </location>
</feature>